<reference evidence="4 5" key="1">
    <citation type="submission" date="2017-10" db="EMBL/GenBank/DDBJ databases">
        <title>Sequencing the genomes of 1000 actinobacteria strains.</title>
        <authorList>
            <person name="Klenk H.-P."/>
        </authorList>
    </citation>
    <scope>NUCLEOTIDE SEQUENCE [LARGE SCALE GENOMIC DNA]</scope>
    <source>
        <strain evidence="4 5">DSM 21798</strain>
    </source>
</reference>
<keyword evidence="2" id="KW-0732">Signal</keyword>
<keyword evidence="5" id="KW-1185">Reference proteome</keyword>
<dbReference type="Gene3D" id="3.10.450.40">
    <property type="match status" value="2"/>
</dbReference>
<dbReference type="AlphaFoldDB" id="A0A2A9DT63"/>
<feature type="domain" description="PepSY" evidence="3">
    <location>
        <begin position="149"/>
        <end position="204"/>
    </location>
</feature>
<dbReference type="Pfam" id="PF03413">
    <property type="entry name" value="PepSY"/>
    <property type="match status" value="2"/>
</dbReference>
<gene>
    <name evidence="4" type="ORF">ATJ78_0240</name>
</gene>
<feature type="domain" description="PepSY" evidence="3">
    <location>
        <begin position="73"/>
        <end position="123"/>
    </location>
</feature>
<dbReference type="PROSITE" id="PS51257">
    <property type="entry name" value="PROKAR_LIPOPROTEIN"/>
    <property type="match status" value="1"/>
</dbReference>
<dbReference type="EMBL" id="PDJE01000001">
    <property type="protein sequence ID" value="PFG29335.1"/>
    <property type="molecule type" value="Genomic_DNA"/>
</dbReference>
<feature type="compositionally biased region" description="Low complexity" evidence="1">
    <location>
        <begin position="42"/>
        <end position="58"/>
    </location>
</feature>
<dbReference type="InterPro" id="IPR025711">
    <property type="entry name" value="PepSY"/>
</dbReference>
<evidence type="ECO:0000256" key="2">
    <source>
        <dbReference type="SAM" id="SignalP"/>
    </source>
</evidence>
<sequence length="208" mass="21645">MRAQRTPITAAAAVAVALGLTLAGCTASDDPHPNDDGPPAPTASQSSGESTTGSGTERGAALATTAFALAWRDAVDTAKDGFEGELTEIELGWETDRYAYTVELLSGDHEHTAVVDAETGEIVTNSGEPVENDDVAEKKAEVIDYEGLVPLEEAMSTALDAQSGTVSELKLEGTQNGAQWQFDIDAGSGEDYEVTVDAYSGDVITTDD</sequence>
<feature type="region of interest" description="Disordered" evidence="1">
    <location>
        <begin position="24"/>
        <end position="58"/>
    </location>
</feature>
<evidence type="ECO:0000313" key="4">
    <source>
        <dbReference type="EMBL" id="PFG29335.1"/>
    </source>
</evidence>
<dbReference type="Proteomes" id="UP000221369">
    <property type="component" value="Unassembled WGS sequence"/>
</dbReference>
<feature type="chain" id="PRO_5038808282" evidence="2">
    <location>
        <begin position="28"/>
        <end position="208"/>
    </location>
</feature>
<name>A0A2A9DT63_9MICO</name>
<comment type="caution">
    <text evidence="4">The sequence shown here is derived from an EMBL/GenBank/DDBJ whole genome shotgun (WGS) entry which is preliminary data.</text>
</comment>
<evidence type="ECO:0000259" key="3">
    <source>
        <dbReference type="Pfam" id="PF03413"/>
    </source>
</evidence>
<proteinExistence type="predicted"/>
<evidence type="ECO:0000256" key="1">
    <source>
        <dbReference type="SAM" id="MobiDB-lite"/>
    </source>
</evidence>
<evidence type="ECO:0000313" key="5">
    <source>
        <dbReference type="Proteomes" id="UP000221369"/>
    </source>
</evidence>
<feature type="signal peptide" evidence="2">
    <location>
        <begin position="1"/>
        <end position="27"/>
    </location>
</feature>
<organism evidence="4 5">
    <name type="scientific">Paramicrobacterium agarici</name>
    <dbReference type="NCBI Taxonomy" id="630514"/>
    <lineage>
        <taxon>Bacteria</taxon>
        <taxon>Bacillati</taxon>
        <taxon>Actinomycetota</taxon>
        <taxon>Actinomycetes</taxon>
        <taxon>Micrococcales</taxon>
        <taxon>Microbacteriaceae</taxon>
        <taxon>Paramicrobacterium</taxon>
    </lineage>
</organism>
<accession>A0A2A9DT63</accession>
<dbReference type="RefSeq" id="WP_098405929.1">
    <property type="nucleotide sequence ID" value="NZ_PDJE01000001.1"/>
</dbReference>
<protein>
    <submittedName>
        <fullName evidence="4">Putative membrane protein YkoI</fullName>
    </submittedName>
</protein>